<sequence length="270" mass="31590">MIQEKLYELRNSLLLYIEDRGLMVLMRPFTTLFQIAFSMWTFFNFFWIMLICAPFIIIPILINEKRGGTFAFKIMKFWGFSFSFLSGIIYKIKNKSILQKDQPYIFIANHNSFLDSPAITLAIPNQFRALGKIEILKMPVFGLIFKYIGVIVDRSSMESKRRSLRQIKEKLRKKIHVMIFPEGTMNNSGYDMLRFHEGAFMVAIETQTPIAPLVIKNTRKMLPKNGWRVKAGFVEVEFLEPISTKGMTMQDLQKLKLQAFEMMKKAYSEN</sequence>
<dbReference type="Proteomes" id="UP000006054">
    <property type="component" value="Chromosome"/>
</dbReference>
<dbReference type="RefSeq" id="WP_014797766.1">
    <property type="nucleotide sequence ID" value="NC_018018.1"/>
</dbReference>
<dbReference type="SMART" id="SM00563">
    <property type="entry name" value="PlsC"/>
    <property type="match status" value="1"/>
</dbReference>
<feature type="domain" description="Phospholipid/glycerol acyltransferase" evidence="5">
    <location>
        <begin position="104"/>
        <end position="218"/>
    </location>
</feature>
<dbReference type="eggNOG" id="COG0204">
    <property type="taxonomic scope" value="Bacteria"/>
</dbReference>
<organism evidence="6 7">
    <name type="scientific">Bernardetia litoralis (strain ATCC 23117 / DSM 6794 / NBRC 15988 / NCIMB 1366 / Fx l1 / Sio-4)</name>
    <name type="common">Flexibacter litoralis</name>
    <dbReference type="NCBI Taxonomy" id="880071"/>
    <lineage>
        <taxon>Bacteria</taxon>
        <taxon>Pseudomonadati</taxon>
        <taxon>Bacteroidota</taxon>
        <taxon>Cytophagia</taxon>
        <taxon>Cytophagales</taxon>
        <taxon>Bernardetiaceae</taxon>
        <taxon>Bernardetia</taxon>
    </lineage>
</organism>
<keyword evidence="7" id="KW-1185">Reference proteome</keyword>
<protein>
    <submittedName>
        <fullName evidence="6">1-acyl-sn-glycerol-3-phosphate acyltransferase</fullName>
    </submittedName>
</protein>
<evidence type="ECO:0000259" key="5">
    <source>
        <dbReference type="SMART" id="SM00563"/>
    </source>
</evidence>
<dbReference type="STRING" id="880071.Fleli_1925"/>
<dbReference type="EMBL" id="CP003345">
    <property type="protein sequence ID" value="AFM04315.1"/>
    <property type="molecule type" value="Genomic_DNA"/>
</dbReference>
<dbReference type="PANTHER" id="PTHR10434:SF11">
    <property type="entry name" value="1-ACYL-SN-GLYCEROL-3-PHOSPHATE ACYLTRANSFERASE"/>
    <property type="match status" value="1"/>
</dbReference>
<accession>I4AK30</accession>
<gene>
    <name evidence="6" type="ordered locus">Fleli_1925</name>
</gene>
<reference evidence="7" key="1">
    <citation type="submission" date="2012-06" db="EMBL/GenBank/DDBJ databases">
        <title>The complete genome of Flexibacter litoralis DSM 6794.</title>
        <authorList>
            <person name="Lucas S."/>
            <person name="Copeland A."/>
            <person name="Lapidus A."/>
            <person name="Glavina del Rio T."/>
            <person name="Dalin E."/>
            <person name="Tice H."/>
            <person name="Bruce D."/>
            <person name="Goodwin L."/>
            <person name="Pitluck S."/>
            <person name="Peters L."/>
            <person name="Ovchinnikova G."/>
            <person name="Lu M."/>
            <person name="Kyrpides N."/>
            <person name="Mavromatis K."/>
            <person name="Ivanova N."/>
            <person name="Brettin T."/>
            <person name="Detter J.C."/>
            <person name="Han C."/>
            <person name="Larimer F."/>
            <person name="Land M."/>
            <person name="Hauser L."/>
            <person name="Markowitz V."/>
            <person name="Cheng J.-F."/>
            <person name="Hugenholtz P."/>
            <person name="Woyke T."/>
            <person name="Wu D."/>
            <person name="Spring S."/>
            <person name="Lang E."/>
            <person name="Kopitz M."/>
            <person name="Brambilla E."/>
            <person name="Klenk H.-P."/>
            <person name="Eisen J.A."/>
        </authorList>
    </citation>
    <scope>NUCLEOTIDE SEQUENCE [LARGE SCALE GENOMIC DNA]</scope>
    <source>
        <strain evidence="7">ATCC 23117 / DSM 6794 / NBRC 15988 / NCIMB 1366 / Sio-4</strain>
    </source>
</reference>
<dbReference type="HOGENOM" id="CLU_027938_6_2_10"/>
<evidence type="ECO:0000313" key="6">
    <source>
        <dbReference type="EMBL" id="AFM04315.1"/>
    </source>
</evidence>
<dbReference type="CDD" id="cd07989">
    <property type="entry name" value="LPLAT_AGPAT-like"/>
    <property type="match status" value="1"/>
</dbReference>
<dbReference type="Pfam" id="PF01553">
    <property type="entry name" value="Acyltransferase"/>
    <property type="match status" value="1"/>
</dbReference>
<evidence type="ECO:0000256" key="3">
    <source>
        <dbReference type="ARBA" id="ARBA00023315"/>
    </source>
</evidence>
<feature type="transmembrane region" description="Helical" evidence="4">
    <location>
        <begin position="74"/>
        <end position="92"/>
    </location>
</feature>
<dbReference type="AlphaFoldDB" id="I4AK30"/>
<evidence type="ECO:0000256" key="2">
    <source>
        <dbReference type="ARBA" id="ARBA00022679"/>
    </source>
</evidence>
<evidence type="ECO:0000256" key="1">
    <source>
        <dbReference type="ARBA" id="ARBA00005189"/>
    </source>
</evidence>
<dbReference type="SUPFAM" id="SSF69593">
    <property type="entry name" value="Glycerol-3-phosphate (1)-acyltransferase"/>
    <property type="match status" value="1"/>
</dbReference>
<evidence type="ECO:0000313" key="7">
    <source>
        <dbReference type="Proteomes" id="UP000006054"/>
    </source>
</evidence>
<keyword evidence="4" id="KW-0812">Transmembrane</keyword>
<keyword evidence="2 6" id="KW-0808">Transferase</keyword>
<evidence type="ECO:0000256" key="4">
    <source>
        <dbReference type="SAM" id="Phobius"/>
    </source>
</evidence>
<dbReference type="InterPro" id="IPR002123">
    <property type="entry name" value="Plipid/glycerol_acylTrfase"/>
</dbReference>
<proteinExistence type="predicted"/>
<dbReference type="GO" id="GO:0006654">
    <property type="term" value="P:phosphatidic acid biosynthetic process"/>
    <property type="evidence" value="ECO:0007669"/>
    <property type="project" value="TreeGrafter"/>
</dbReference>
<dbReference type="PANTHER" id="PTHR10434">
    <property type="entry name" value="1-ACYL-SN-GLYCEROL-3-PHOSPHATE ACYLTRANSFERASE"/>
    <property type="match status" value="1"/>
</dbReference>
<keyword evidence="4" id="KW-0472">Membrane</keyword>
<comment type="pathway">
    <text evidence="1">Lipid metabolism.</text>
</comment>
<keyword evidence="3 6" id="KW-0012">Acyltransferase</keyword>
<name>I4AK30_BERLS</name>
<dbReference type="GO" id="GO:0003841">
    <property type="term" value="F:1-acylglycerol-3-phosphate O-acyltransferase activity"/>
    <property type="evidence" value="ECO:0007669"/>
    <property type="project" value="TreeGrafter"/>
</dbReference>
<dbReference type="KEGG" id="fli:Fleli_1925"/>
<feature type="transmembrane region" description="Helical" evidence="4">
    <location>
        <begin position="45"/>
        <end position="62"/>
    </location>
</feature>
<keyword evidence="4" id="KW-1133">Transmembrane helix</keyword>
<dbReference type="OrthoDB" id="9803035at2"/>